<feature type="compositionally biased region" description="Low complexity" evidence="4">
    <location>
        <begin position="186"/>
        <end position="208"/>
    </location>
</feature>
<feature type="region of interest" description="Disordered" evidence="4">
    <location>
        <begin position="303"/>
        <end position="360"/>
    </location>
</feature>
<dbReference type="AlphaFoldDB" id="A0AAJ7SFY0"/>
<gene>
    <name evidence="7" type="primary">LOC100905056</name>
</gene>
<dbReference type="InterPro" id="IPR036236">
    <property type="entry name" value="Znf_C2H2_sf"/>
</dbReference>
<dbReference type="Gene3D" id="2.170.270.10">
    <property type="entry name" value="SET domain"/>
    <property type="match status" value="1"/>
</dbReference>
<dbReference type="Gene3D" id="3.30.160.60">
    <property type="entry name" value="Classic Zinc Finger"/>
    <property type="match status" value="1"/>
</dbReference>
<feature type="domain" description="C2H2-type" evidence="5">
    <location>
        <begin position="417"/>
        <end position="440"/>
    </location>
</feature>
<sequence>MNVDVSMRIVADQSLRSSTILGPVTPKSSVSGHALDPLACIAYRSRDEYPGEDKSTTLMLSTCLSSRDHSWLMHMRTARFAEEQNVEVSILEGQIQYRTTKDVLPGEELRVWFGAEFSQILRLPAFASLVLPDTEKKYRCVFCSENFNYPFPMIGHIMYRCPIRDTSQPKSLEAASMSPSTPPSPRLLSPPSRMISPGLSGSTPNSPSTTPPNLSPGSSWTPATVLPVSPMKRKRFKSFDIASLTDDGGGPMNNNKDKSENGPDAVITNLNQGLNLISPLHGSPQFPTYTPLNGIGSTIQSPSLSPYNSSERSLTGLSGSFSVGIPNLTRSPPAPKPRKAPKRTKASPSPPSAPSDPAQAALLSCLPPSLAALSMPSQNWCAKCNTTFRMTSDLVYHMRSHHKREGDPMKRKREEKLRCLICHETFRERHHLTRHMTSHQ</sequence>
<evidence type="ECO:0000256" key="2">
    <source>
        <dbReference type="ARBA" id="ARBA00023242"/>
    </source>
</evidence>
<dbReference type="RefSeq" id="XP_028967779.1">
    <property type="nucleotide sequence ID" value="XM_029111946.1"/>
</dbReference>
<dbReference type="GO" id="GO:0006355">
    <property type="term" value="P:regulation of DNA-templated transcription"/>
    <property type="evidence" value="ECO:0007669"/>
    <property type="project" value="TreeGrafter"/>
</dbReference>
<dbReference type="GO" id="GO:0008170">
    <property type="term" value="F:N-methyltransferase activity"/>
    <property type="evidence" value="ECO:0007669"/>
    <property type="project" value="UniProtKB-ARBA"/>
</dbReference>
<dbReference type="PANTHER" id="PTHR16516">
    <property type="entry name" value="AGAP007109-PA"/>
    <property type="match status" value="1"/>
</dbReference>
<keyword evidence="3" id="KW-0863">Zinc-finger</keyword>
<dbReference type="Proteomes" id="UP000694867">
    <property type="component" value="Unplaced"/>
</dbReference>
<dbReference type="GO" id="GO:0008276">
    <property type="term" value="F:protein methyltransferase activity"/>
    <property type="evidence" value="ECO:0007669"/>
    <property type="project" value="UniProtKB-ARBA"/>
</dbReference>
<feature type="region of interest" description="Disordered" evidence="4">
    <location>
        <begin position="242"/>
        <end position="266"/>
    </location>
</feature>
<evidence type="ECO:0000259" key="5">
    <source>
        <dbReference type="PROSITE" id="PS50157"/>
    </source>
</evidence>
<evidence type="ECO:0000256" key="3">
    <source>
        <dbReference type="PROSITE-ProRule" id="PRU00042"/>
    </source>
</evidence>
<feature type="compositionally biased region" description="Basic residues" evidence="4">
    <location>
        <begin position="336"/>
        <end position="345"/>
    </location>
</feature>
<dbReference type="SMART" id="SM00355">
    <property type="entry name" value="ZnF_C2H2"/>
    <property type="match status" value="3"/>
</dbReference>
<dbReference type="PANTHER" id="PTHR16516:SF4">
    <property type="entry name" value="C2H2-TYPE DOMAIN-CONTAINING PROTEIN"/>
    <property type="match status" value="1"/>
</dbReference>
<keyword evidence="6" id="KW-1185">Reference proteome</keyword>
<feature type="compositionally biased region" description="Polar residues" evidence="4">
    <location>
        <begin position="303"/>
        <end position="321"/>
    </location>
</feature>
<dbReference type="InterPro" id="IPR001214">
    <property type="entry name" value="SET_dom"/>
</dbReference>
<feature type="region of interest" description="Disordered" evidence="4">
    <location>
        <begin position="170"/>
        <end position="226"/>
    </location>
</feature>
<dbReference type="InterPro" id="IPR046341">
    <property type="entry name" value="SET_dom_sf"/>
</dbReference>
<keyword evidence="3" id="KW-0479">Metal-binding</keyword>
<evidence type="ECO:0000313" key="7">
    <source>
        <dbReference type="RefSeq" id="XP_028967779.1"/>
    </source>
</evidence>
<dbReference type="SUPFAM" id="SSF57667">
    <property type="entry name" value="beta-beta-alpha zinc fingers"/>
    <property type="match status" value="1"/>
</dbReference>
<comment type="subcellular location">
    <subcellularLocation>
        <location evidence="1">Nucleus</location>
    </subcellularLocation>
</comment>
<dbReference type="PROSITE" id="PS50157">
    <property type="entry name" value="ZINC_FINGER_C2H2_2"/>
    <property type="match status" value="2"/>
</dbReference>
<protein>
    <submittedName>
        <fullName evidence="7">PR domain zinc finger protein 8</fullName>
    </submittedName>
</protein>
<dbReference type="GeneID" id="100905056"/>
<keyword evidence="2" id="KW-0539">Nucleus</keyword>
<dbReference type="Pfam" id="PF21549">
    <property type="entry name" value="PRDM2_PR"/>
    <property type="match status" value="1"/>
</dbReference>
<organism evidence="6 7">
    <name type="scientific">Galendromus occidentalis</name>
    <name type="common">western predatory mite</name>
    <dbReference type="NCBI Taxonomy" id="34638"/>
    <lineage>
        <taxon>Eukaryota</taxon>
        <taxon>Metazoa</taxon>
        <taxon>Ecdysozoa</taxon>
        <taxon>Arthropoda</taxon>
        <taxon>Chelicerata</taxon>
        <taxon>Arachnida</taxon>
        <taxon>Acari</taxon>
        <taxon>Parasitiformes</taxon>
        <taxon>Mesostigmata</taxon>
        <taxon>Gamasina</taxon>
        <taxon>Phytoseioidea</taxon>
        <taxon>Phytoseiidae</taxon>
        <taxon>Typhlodrominae</taxon>
        <taxon>Galendromus</taxon>
    </lineage>
</organism>
<dbReference type="GO" id="GO:0008270">
    <property type="term" value="F:zinc ion binding"/>
    <property type="evidence" value="ECO:0007669"/>
    <property type="project" value="UniProtKB-KW"/>
</dbReference>
<name>A0AAJ7SFY0_9ACAR</name>
<evidence type="ECO:0000313" key="6">
    <source>
        <dbReference type="Proteomes" id="UP000694867"/>
    </source>
</evidence>
<evidence type="ECO:0000256" key="4">
    <source>
        <dbReference type="SAM" id="MobiDB-lite"/>
    </source>
</evidence>
<dbReference type="InterPro" id="IPR052296">
    <property type="entry name" value="TR-Histone_Methyltrans"/>
</dbReference>
<accession>A0AAJ7SFY0</accession>
<evidence type="ECO:0000256" key="1">
    <source>
        <dbReference type="ARBA" id="ARBA00004123"/>
    </source>
</evidence>
<dbReference type="GO" id="GO:0008757">
    <property type="term" value="F:S-adenosylmethionine-dependent methyltransferase activity"/>
    <property type="evidence" value="ECO:0007669"/>
    <property type="project" value="UniProtKB-ARBA"/>
</dbReference>
<keyword evidence="3" id="KW-0862">Zinc</keyword>
<feature type="domain" description="C2H2-type" evidence="5">
    <location>
        <begin position="379"/>
        <end position="406"/>
    </location>
</feature>
<proteinExistence type="predicted"/>
<dbReference type="PROSITE" id="PS00028">
    <property type="entry name" value="ZINC_FINGER_C2H2_1"/>
    <property type="match status" value="2"/>
</dbReference>
<dbReference type="InterPro" id="IPR013087">
    <property type="entry name" value="Znf_C2H2_type"/>
</dbReference>
<dbReference type="KEGG" id="goe:100905056"/>
<reference evidence="7" key="1">
    <citation type="submission" date="2025-08" db="UniProtKB">
        <authorList>
            <consortium name="RefSeq"/>
        </authorList>
    </citation>
    <scope>IDENTIFICATION</scope>
</reference>
<dbReference type="GO" id="GO:0005634">
    <property type="term" value="C:nucleus"/>
    <property type="evidence" value="ECO:0007669"/>
    <property type="project" value="UniProtKB-SubCell"/>
</dbReference>